<proteinExistence type="predicted"/>
<feature type="region of interest" description="Disordered" evidence="1">
    <location>
        <begin position="38"/>
        <end position="73"/>
    </location>
</feature>
<protein>
    <submittedName>
        <fullName evidence="2">Host attachment protein</fullName>
    </submittedName>
</protein>
<comment type="caution">
    <text evidence="2">The sequence shown here is derived from an EMBL/GenBank/DDBJ whole genome shotgun (WGS) entry which is preliminary data.</text>
</comment>
<gene>
    <name evidence="2" type="ORF">DJ019_18185</name>
</gene>
<keyword evidence="3" id="KW-1185">Reference proteome</keyword>
<dbReference type="Pfam" id="PF10116">
    <property type="entry name" value="Host_attach"/>
    <property type="match status" value="1"/>
</dbReference>
<feature type="compositionally biased region" description="Basic and acidic residues" evidence="1">
    <location>
        <begin position="53"/>
        <end position="73"/>
    </location>
</feature>
<dbReference type="Proteomes" id="UP000249524">
    <property type="component" value="Unassembled WGS sequence"/>
</dbReference>
<sequence>MDVGGVTWIVAADAVEARIFAERVRAGAVKELEDHRMSATDAERGAGHKQRATVHDRQGHGRHGAGEHTNGDEATRRFLKRVANCVSLAAGRGEFDKLVLMGPPRALGILKDLLPAPVSARLETTDPHERKRDTPDDVRQHLREARARMPAA</sequence>
<name>A0A328BA32_9CAUL</name>
<reference evidence="2 3" key="1">
    <citation type="submission" date="2018-05" db="EMBL/GenBank/DDBJ databases">
        <authorList>
            <person name="Lanie J.A."/>
            <person name="Ng W.-L."/>
            <person name="Kazmierczak K.M."/>
            <person name="Andrzejewski T.M."/>
            <person name="Davidsen T.M."/>
            <person name="Wayne K.J."/>
            <person name="Tettelin H."/>
            <person name="Glass J.I."/>
            <person name="Rusch D."/>
            <person name="Podicherti R."/>
            <person name="Tsui H.-C.T."/>
            <person name="Winkler M.E."/>
        </authorList>
    </citation>
    <scope>NUCLEOTIDE SEQUENCE [LARGE SCALE GENOMIC DNA]</scope>
    <source>
        <strain evidence="2 3">BUT-10</strain>
    </source>
</reference>
<organism evidence="2 3">
    <name type="scientific">Phenylobacterium kunshanense</name>
    <dbReference type="NCBI Taxonomy" id="1445034"/>
    <lineage>
        <taxon>Bacteria</taxon>
        <taxon>Pseudomonadati</taxon>
        <taxon>Pseudomonadota</taxon>
        <taxon>Alphaproteobacteria</taxon>
        <taxon>Caulobacterales</taxon>
        <taxon>Caulobacteraceae</taxon>
        <taxon>Phenylobacterium</taxon>
    </lineage>
</organism>
<evidence type="ECO:0000313" key="3">
    <source>
        <dbReference type="Proteomes" id="UP000249524"/>
    </source>
</evidence>
<feature type="compositionally biased region" description="Basic and acidic residues" evidence="1">
    <location>
        <begin position="123"/>
        <end position="152"/>
    </location>
</feature>
<feature type="region of interest" description="Disordered" evidence="1">
    <location>
        <begin position="116"/>
        <end position="152"/>
    </location>
</feature>
<dbReference type="OrthoDB" id="9812459at2"/>
<dbReference type="AlphaFoldDB" id="A0A328BA32"/>
<dbReference type="RefSeq" id="WP_111277708.1">
    <property type="nucleotide sequence ID" value="NZ_QFYS01000010.1"/>
</dbReference>
<dbReference type="EMBL" id="QFYS01000010">
    <property type="protein sequence ID" value="RAK62786.1"/>
    <property type="molecule type" value="Genomic_DNA"/>
</dbReference>
<dbReference type="InterPro" id="IPR019291">
    <property type="entry name" value="Host_attachment_protein"/>
</dbReference>
<evidence type="ECO:0000256" key="1">
    <source>
        <dbReference type="SAM" id="MobiDB-lite"/>
    </source>
</evidence>
<accession>A0A328BA32</accession>
<evidence type="ECO:0000313" key="2">
    <source>
        <dbReference type="EMBL" id="RAK62786.1"/>
    </source>
</evidence>